<keyword evidence="10" id="KW-0560">Oxidoreductase</keyword>
<dbReference type="GO" id="GO:0042128">
    <property type="term" value="P:nitrate assimilation"/>
    <property type="evidence" value="ECO:0007669"/>
    <property type="project" value="UniProtKB-KW"/>
</dbReference>
<comment type="similarity">
    <text evidence="3">Belongs to the prokaryotic molybdopterin-containing oxidoreductase family. NasA/NapA/NarB subfamily.</text>
</comment>
<dbReference type="PANTHER" id="PTHR43105">
    <property type="entry name" value="RESPIRATORY NITRATE REDUCTASE"/>
    <property type="match status" value="1"/>
</dbReference>
<reference evidence="18 19" key="1">
    <citation type="submission" date="2019-03" db="EMBL/GenBank/DDBJ databases">
        <title>Genomic Encyclopedia of Type Strains, Phase IV (KMG-IV): sequencing the most valuable type-strain genomes for metagenomic binning, comparative biology and taxonomic classification.</title>
        <authorList>
            <person name="Goeker M."/>
        </authorList>
    </citation>
    <scope>NUCLEOTIDE SEQUENCE [LARGE SCALE GENOMIC DNA]</scope>
    <source>
        <strain evidence="18 19">DSM 103923</strain>
    </source>
</reference>
<dbReference type="FunFam" id="2.40.40.20:FF:000005">
    <property type="entry name" value="Periplasmic nitrate reductase"/>
    <property type="match status" value="1"/>
</dbReference>
<dbReference type="InterPro" id="IPR027467">
    <property type="entry name" value="MopterinOxRdtase_cofactor_BS"/>
</dbReference>
<keyword evidence="7" id="KW-0732">Signal</keyword>
<keyword evidence="6" id="KW-0479">Metal-binding</keyword>
<dbReference type="CDD" id="cd02754">
    <property type="entry name" value="MopB_Nitrate-R-NapA-like"/>
    <property type="match status" value="1"/>
</dbReference>
<dbReference type="GO" id="GO:0043546">
    <property type="term" value="F:molybdopterin cofactor binding"/>
    <property type="evidence" value="ECO:0007669"/>
    <property type="project" value="InterPro"/>
</dbReference>
<dbReference type="Gene3D" id="2.40.40.20">
    <property type="match status" value="1"/>
</dbReference>
<dbReference type="OrthoDB" id="7376058at2"/>
<protein>
    <recommendedName>
        <fullName evidence="16">nitrate reductase (cytochrome)</fullName>
        <ecNumber evidence="16">1.9.6.1</ecNumber>
    </recommendedName>
</protein>
<gene>
    <name evidence="18" type="ORF">EDC61_10238</name>
</gene>
<dbReference type="EC" id="1.9.6.1" evidence="16"/>
<keyword evidence="11" id="KW-0408">Iron</keyword>
<evidence type="ECO:0000256" key="3">
    <source>
        <dbReference type="ARBA" id="ARBA00008747"/>
    </source>
</evidence>
<evidence type="ECO:0000256" key="12">
    <source>
        <dbReference type="ARBA" id="ARBA00023014"/>
    </source>
</evidence>
<evidence type="ECO:0000256" key="6">
    <source>
        <dbReference type="ARBA" id="ARBA00022723"/>
    </source>
</evidence>
<evidence type="ECO:0000256" key="15">
    <source>
        <dbReference type="ARBA" id="ARBA00055000"/>
    </source>
</evidence>
<dbReference type="InterPro" id="IPR050123">
    <property type="entry name" value="Prok_molybdopt-oxidoreductase"/>
</dbReference>
<dbReference type="Pfam" id="PF04324">
    <property type="entry name" value="Fer2_BFD"/>
    <property type="match status" value="1"/>
</dbReference>
<dbReference type="Pfam" id="PF01568">
    <property type="entry name" value="Molydop_binding"/>
    <property type="match status" value="1"/>
</dbReference>
<dbReference type="GO" id="GO:0045333">
    <property type="term" value="P:cellular respiration"/>
    <property type="evidence" value="ECO:0007669"/>
    <property type="project" value="UniProtKB-ARBA"/>
</dbReference>
<evidence type="ECO:0000256" key="2">
    <source>
        <dbReference type="ARBA" id="ARBA00001966"/>
    </source>
</evidence>
<name>A0A4R3JZI5_9PROT</name>
<dbReference type="PROSITE" id="PS00551">
    <property type="entry name" value="MOLYBDOPTERIN_PROK_1"/>
    <property type="match status" value="1"/>
</dbReference>
<dbReference type="PANTHER" id="PTHR43105:SF9">
    <property type="entry name" value="NADPH-FE(3+) OXIDOREDUCTASE SUBUNIT ALPHA"/>
    <property type="match status" value="1"/>
</dbReference>
<keyword evidence="9" id="KW-0249">Electron transport</keyword>
<evidence type="ECO:0000256" key="13">
    <source>
        <dbReference type="ARBA" id="ARBA00023063"/>
    </source>
</evidence>
<dbReference type="InterPro" id="IPR007419">
    <property type="entry name" value="BFD-like_2Fe2S-bd_dom"/>
</dbReference>
<dbReference type="InterPro" id="IPR006963">
    <property type="entry name" value="Mopterin_OxRdtase_4Fe-4S_dom"/>
</dbReference>
<keyword evidence="4" id="KW-0004">4Fe-4S</keyword>
<dbReference type="InterPro" id="IPR006657">
    <property type="entry name" value="MoPterin_dinucl-bd_dom"/>
</dbReference>
<dbReference type="SUPFAM" id="SSF53706">
    <property type="entry name" value="Formate dehydrogenase/DMSO reductase, domains 1-3"/>
    <property type="match status" value="1"/>
</dbReference>
<dbReference type="GO" id="GO:0051539">
    <property type="term" value="F:4 iron, 4 sulfur cluster binding"/>
    <property type="evidence" value="ECO:0007669"/>
    <property type="project" value="UniProtKB-KW"/>
</dbReference>
<evidence type="ECO:0000256" key="14">
    <source>
        <dbReference type="ARBA" id="ARBA00052176"/>
    </source>
</evidence>
<dbReference type="PROSITE" id="PS00490">
    <property type="entry name" value="MOLYBDOPTERIN_PROK_2"/>
    <property type="match status" value="1"/>
</dbReference>
<dbReference type="InterPro" id="IPR006656">
    <property type="entry name" value="Mopterin_OxRdtase"/>
</dbReference>
<dbReference type="Proteomes" id="UP000295135">
    <property type="component" value="Unassembled WGS sequence"/>
</dbReference>
<comment type="caution">
    <text evidence="18">The sequence shown here is derived from an EMBL/GenBank/DDBJ whole genome shotgun (WGS) entry which is preliminary data.</text>
</comment>
<evidence type="ECO:0000256" key="4">
    <source>
        <dbReference type="ARBA" id="ARBA00022485"/>
    </source>
</evidence>
<evidence type="ECO:0000256" key="9">
    <source>
        <dbReference type="ARBA" id="ARBA00022982"/>
    </source>
</evidence>
<dbReference type="Gene3D" id="1.10.10.1100">
    <property type="entry name" value="BFD-like [2Fe-2S]-binding domain"/>
    <property type="match status" value="1"/>
</dbReference>
<dbReference type="SUPFAM" id="SSF50692">
    <property type="entry name" value="ADC-like"/>
    <property type="match status" value="1"/>
</dbReference>
<keyword evidence="12" id="KW-0411">Iron-sulfur</keyword>
<dbReference type="GO" id="GO:1990204">
    <property type="term" value="C:oxidoreductase complex"/>
    <property type="evidence" value="ECO:0007669"/>
    <property type="project" value="UniProtKB-ARBA"/>
</dbReference>
<evidence type="ECO:0000256" key="5">
    <source>
        <dbReference type="ARBA" id="ARBA00022505"/>
    </source>
</evidence>
<dbReference type="Gene3D" id="3.40.50.740">
    <property type="match status" value="1"/>
</dbReference>
<keyword evidence="5" id="KW-0500">Molybdenum</keyword>
<organism evidence="18 19">
    <name type="scientific">Sulfuritortus calidifontis</name>
    <dbReference type="NCBI Taxonomy" id="1914471"/>
    <lineage>
        <taxon>Bacteria</taxon>
        <taxon>Pseudomonadati</taxon>
        <taxon>Pseudomonadota</taxon>
        <taxon>Betaproteobacteria</taxon>
        <taxon>Nitrosomonadales</taxon>
        <taxon>Thiobacillaceae</taxon>
        <taxon>Sulfuritortus</taxon>
    </lineage>
</organism>
<proteinExistence type="inferred from homology"/>
<dbReference type="EMBL" id="SLZY01000002">
    <property type="protein sequence ID" value="TCS73270.1"/>
    <property type="molecule type" value="Genomic_DNA"/>
</dbReference>
<dbReference type="InterPro" id="IPR041957">
    <property type="entry name" value="CT_Nitrate-R-NapA-like"/>
</dbReference>
<dbReference type="GO" id="GO:0046872">
    <property type="term" value="F:metal ion binding"/>
    <property type="evidence" value="ECO:0007669"/>
    <property type="project" value="UniProtKB-KW"/>
</dbReference>
<dbReference type="PROSITE" id="PS51669">
    <property type="entry name" value="4FE4S_MOW_BIS_MGD"/>
    <property type="match status" value="1"/>
</dbReference>
<dbReference type="CDD" id="cd02791">
    <property type="entry name" value="MopB_CT_Nitrate-R-NapA-like"/>
    <property type="match status" value="1"/>
</dbReference>
<comment type="cofactor">
    <cofactor evidence="1">
        <name>Mo-bis(molybdopterin guanine dinucleotide)</name>
        <dbReference type="ChEBI" id="CHEBI:60539"/>
    </cofactor>
</comment>
<evidence type="ECO:0000259" key="17">
    <source>
        <dbReference type="PROSITE" id="PS51669"/>
    </source>
</evidence>
<keyword evidence="13" id="KW-0534">Nitrate assimilation</keyword>
<evidence type="ECO:0000256" key="1">
    <source>
        <dbReference type="ARBA" id="ARBA00001942"/>
    </source>
</evidence>
<evidence type="ECO:0000256" key="8">
    <source>
        <dbReference type="ARBA" id="ARBA00022764"/>
    </source>
</evidence>
<evidence type="ECO:0000313" key="19">
    <source>
        <dbReference type="Proteomes" id="UP000295135"/>
    </source>
</evidence>
<keyword evidence="9" id="KW-0813">Transport</keyword>
<evidence type="ECO:0000313" key="18">
    <source>
        <dbReference type="EMBL" id="TCS73270.1"/>
    </source>
</evidence>
<dbReference type="GO" id="GO:0016020">
    <property type="term" value="C:membrane"/>
    <property type="evidence" value="ECO:0007669"/>
    <property type="project" value="TreeGrafter"/>
</dbReference>
<comment type="cofactor">
    <cofactor evidence="2">
        <name>[4Fe-4S] cluster</name>
        <dbReference type="ChEBI" id="CHEBI:49883"/>
    </cofactor>
</comment>
<evidence type="ECO:0000256" key="16">
    <source>
        <dbReference type="ARBA" id="ARBA00067026"/>
    </source>
</evidence>
<comment type="catalytic activity">
    <reaction evidence="14">
        <text>2 Fe(II)-[cytochrome] + nitrate + 2 H(+) = 2 Fe(III)-[cytochrome] + nitrite + H2O</text>
        <dbReference type="Rhea" id="RHEA:12909"/>
        <dbReference type="Rhea" id="RHEA-COMP:11777"/>
        <dbReference type="Rhea" id="RHEA-COMP:11778"/>
        <dbReference type="ChEBI" id="CHEBI:15377"/>
        <dbReference type="ChEBI" id="CHEBI:15378"/>
        <dbReference type="ChEBI" id="CHEBI:16301"/>
        <dbReference type="ChEBI" id="CHEBI:17632"/>
        <dbReference type="ChEBI" id="CHEBI:29033"/>
        <dbReference type="ChEBI" id="CHEBI:29034"/>
        <dbReference type="EC" id="1.9.6.1"/>
    </reaction>
</comment>
<sequence>MAETRSVCCYCGVGCGVLIAHDGTRITGVRGDPAHPANYGRLCTKGATLHLTAQAGGRCLYPELREDKAGERRRVSWDAALETAADRFAAVIREHGPEAVGIYLSGQLSTEDYYVFNKLMKGLIGSNNVDTNSRLCMSSAVAGYKATLGADAPPACYEDIDQAGTIFIAGANTAWAHPVLYRRIEAARQANPQLKVVVVDPRRTDTAREADLHLAILPGTDVALFHAMLHVLIAERRIDADYIAAHTEGWPAVRDLVEAYAPERAAQICGVPAEAIVRAARLFATGPTLSLYCQGLNQSSHGVDKNAALINLHLATGQIGRPGCGPFSLTGQSNAMGGREVGGLANLLPAHRDLNNPTHRAEVARLWGVEAVPAKPGRPAVAMFEAARRGEIKALWVVCTNPAHSLPNQTLVREALARVDFLIVQEAFADTETAAYADLLLPAASWGEKDGSMTNSERRISRLRAAVPPPGEARADWAIAVDFARRLEDRLGRDRTLFPYETAEEVWNEHRESTRGRDLDITGLSYARLDTQGPQQWPCPEGAAAGRARLYADGVFPTVSGRARFHCAGWQPVAEPADAEYPLSLTTGRLRDQWHTMSRTGLVPRLWGHVEEVMLLMHPEDMAARQLRDGELVRVRSRRGQLLVRVKAEADQRTGQVFLPMHWGGRFMAGLGTNVLTVAACDAVSGQPELKHAAVEVEAAGPMHPLLLMLRGKAVEWLARLQPLLGQFDYASLGLAGRERAVVVLRAASTQPLDAARLARIDRLAGLDDAAVMSYFDAGSGISKRARLDSGRLVAVRLYGETAAQDWLKQCMAEEMDVSPLRPWLLAPLAAPPQGQVASGRIVCNCKNVSESAIRAAIAEGADLAALQAGLGCGTECGSCLPELKRLLAQQPVPA</sequence>
<accession>A0A4R3JZI5</accession>
<dbReference type="InterPro" id="IPR009010">
    <property type="entry name" value="Asp_de-COase-like_dom_sf"/>
</dbReference>
<dbReference type="Pfam" id="PF00384">
    <property type="entry name" value="Molybdopterin"/>
    <property type="match status" value="1"/>
</dbReference>
<dbReference type="InterPro" id="IPR006655">
    <property type="entry name" value="Mopterin_OxRdtase_prok_CS"/>
</dbReference>
<dbReference type="Gene3D" id="3.40.228.10">
    <property type="entry name" value="Dimethylsulfoxide Reductase, domain 2"/>
    <property type="match status" value="1"/>
</dbReference>
<dbReference type="GO" id="GO:0050140">
    <property type="term" value="F:nitrate reductase (cytochrome) activity"/>
    <property type="evidence" value="ECO:0007669"/>
    <property type="project" value="UniProtKB-EC"/>
</dbReference>
<evidence type="ECO:0000256" key="7">
    <source>
        <dbReference type="ARBA" id="ARBA00022729"/>
    </source>
</evidence>
<dbReference type="AlphaFoldDB" id="A0A4R3JZI5"/>
<keyword evidence="19" id="KW-1185">Reference proteome</keyword>
<keyword evidence="8" id="KW-0574">Periplasm</keyword>
<dbReference type="Gene3D" id="2.20.25.90">
    <property type="entry name" value="ADC-like domains"/>
    <property type="match status" value="1"/>
</dbReference>
<dbReference type="RefSeq" id="WP_126458340.1">
    <property type="nucleotide sequence ID" value="NZ_AP018721.1"/>
</dbReference>
<dbReference type="Pfam" id="PF04879">
    <property type="entry name" value="Molybdop_Fe4S4"/>
    <property type="match status" value="1"/>
</dbReference>
<dbReference type="InterPro" id="IPR041854">
    <property type="entry name" value="BFD-like_2Fe2S-bd_dom_sf"/>
</dbReference>
<evidence type="ECO:0000256" key="11">
    <source>
        <dbReference type="ARBA" id="ARBA00023004"/>
    </source>
</evidence>
<evidence type="ECO:0000256" key="10">
    <source>
        <dbReference type="ARBA" id="ARBA00023002"/>
    </source>
</evidence>
<dbReference type="SMART" id="SM00926">
    <property type="entry name" value="Molybdop_Fe4S4"/>
    <property type="match status" value="1"/>
</dbReference>
<feature type="domain" description="4Fe-4S Mo/W bis-MGD-type" evidence="17">
    <location>
        <begin position="1"/>
        <end position="57"/>
    </location>
</feature>
<comment type="function">
    <text evidence="15">Catalytic subunit of the periplasmic nitrate reductase complex NapAB. Receives electrons from NapB and catalyzes the reduction of nitrate to nitrite.</text>
</comment>